<dbReference type="InterPro" id="IPR056884">
    <property type="entry name" value="NPHP3-like_N"/>
</dbReference>
<dbReference type="SUPFAM" id="SSF52540">
    <property type="entry name" value="P-loop containing nucleoside triphosphate hydrolases"/>
    <property type="match status" value="1"/>
</dbReference>
<accession>A0AAN7BHW7</accession>
<dbReference type="AlphaFoldDB" id="A0AAN7BHW7"/>
<dbReference type="SUPFAM" id="SSF53474">
    <property type="entry name" value="alpha/beta-Hydrolases"/>
    <property type="match status" value="1"/>
</dbReference>
<dbReference type="SMART" id="SM00248">
    <property type="entry name" value="ANK"/>
    <property type="match status" value="4"/>
</dbReference>
<dbReference type="PANTHER" id="PTHR10039:SF16">
    <property type="entry name" value="GPI INOSITOL-DEACYLASE"/>
    <property type="match status" value="1"/>
</dbReference>
<dbReference type="PANTHER" id="PTHR10039">
    <property type="entry name" value="AMELOGENIN"/>
    <property type="match status" value="1"/>
</dbReference>
<dbReference type="InterPro" id="IPR002110">
    <property type="entry name" value="Ankyrin_rpt"/>
</dbReference>
<dbReference type="Pfam" id="PF24883">
    <property type="entry name" value="NPHP3_N"/>
    <property type="match status" value="1"/>
</dbReference>
<dbReference type="EMBL" id="MU865413">
    <property type="protein sequence ID" value="KAK4223806.1"/>
    <property type="molecule type" value="Genomic_DNA"/>
</dbReference>
<evidence type="ECO:0000313" key="4">
    <source>
        <dbReference type="Proteomes" id="UP001301958"/>
    </source>
</evidence>
<dbReference type="SUPFAM" id="SSF48403">
    <property type="entry name" value="Ankyrin repeat"/>
    <property type="match status" value="1"/>
</dbReference>
<dbReference type="Proteomes" id="UP001301958">
    <property type="component" value="Unassembled WGS sequence"/>
</dbReference>
<evidence type="ECO:0000259" key="2">
    <source>
        <dbReference type="Pfam" id="PF24883"/>
    </source>
</evidence>
<protein>
    <recommendedName>
        <fullName evidence="2">Nephrocystin 3-like N-terminal domain-containing protein</fullName>
    </recommendedName>
</protein>
<reference evidence="3" key="2">
    <citation type="submission" date="2023-05" db="EMBL/GenBank/DDBJ databases">
        <authorList>
            <consortium name="Lawrence Berkeley National Laboratory"/>
            <person name="Steindorff A."/>
            <person name="Hensen N."/>
            <person name="Bonometti L."/>
            <person name="Westerberg I."/>
            <person name="Brannstrom I.O."/>
            <person name="Guillou S."/>
            <person name="Cros-Aarteil S."/>
            <person name="Calhoun S."/>
            <person name="Haridas S."/>
            <person name="Kuo A."/>
            <person name="Mondo S."/>
            <person name="Pangilinan J."/>
            <person name="Riley R."/>
            <person name="Labutti K."/>
            <person name="Andreopoulos B."/>
            <person name="Lipzen A."/>
            <person name="Chen C."/>
            <person name="Yanf M."/>
            <person name="Daum C."/>
            <person name="Ng V."/>
            <person name="Clum A."/>
            <person name="Ohm R."/>
            <person name="Martin F."/>
            <person name="Silar P."/>
            <person name="Natvig D."/>
            <person name="Lalanne C."/>
            <person name="Gautier V."/>
            <person name="Ament-Velasquez S.L."/>
            <person name="Kruys A."/>
            <person name="Hutchinson M.I."/>
            <person name="Powell A.J."/>
            <person name="Barry K."/>
            <person name="Miller A.N."/>
            <person name="Grigoriev I.V."/>
            <person name="Debuchy R."/>
            <person name="Gladieux P."/>
            <person name="Thoren M.H."/>
            <person name="Johannesson H."/>
        </authorList>
    </citation>
    <scope>NUCLEOTIDE SEQUENCE</scope>
    <source>
        <strain evidence="3">CBS 990.96</strain>
    </source>
</reference>
<dbReference type="InterPro" id="IPR027417">
    <property type="entry name" value="P-loop_NTPase"/>
</dbReference>
<feature type="domain" description="Nephrocystin 3-like N-terminal" evidence="2">
    <location>
        <begin position="363"/>
        <end position="501"/>
    </location>
</feature>
<dbReference type="Gene3D" id="3.40.50.300">
    <property type="entry name" value="P-loop containing nucleotide triphosphate hydrolases"/>
    <property type="match status" value="1"/>
</dbReference>
<keyword evidence="4" id="KW-1185">Reference proteome</keyword>
<dbReference type="InterPro" id="IPR029058">
    <property type="entry name" value="AB_hydrolase_fold"/>
</dbReference>
<dbReference type="Gene3D" id="1.25.40.20">
    <property type="entry name" value="Ankyrin repeat-containing domain"/>
    <property type="match status" value="1"/>
</dbReference>
<evidence type="ECO:0000313" key="3">
    <source>
        <dbReference type="EMBL" id="KAK4223806.1"/>
    </source>
</evidence>
<reference evidence="3" key="1">
    <citation type="journal article" date="2023" name="Mol. Phylogenet. Evol.">
        <title>Genome-scale phylogeny and comparative genomics of the fungal order Sordariales.</title>
        <authorList>
            <person name="Hensen N."/>
            <person name="Bonometti L."/>
            <person name="Westerberg I."/>
            <person name="Brannstrom I.O."/>
            <person name="Guillou S."/>
            <person name="Cros-Aarteil S."/>
            <person name="Calhoun S."/>
            <person name="Haridas S."/>
            <person name="Kuo A."/>
            <person name="Mondo S."/>
            <person name="Pangilinan J."/>
            <person name="Riley R."/>
            <person name="LaButti K."/>
            <person name="Andreopoulos B."/>
            <person name="Lipzen A."/>
            <person name="Chen C."/>
            <person name="Yan M."/>
            <person name="Daum C."/>
            <person name="Ng V."/>
            <person name="Clum A."/>
            <person name="Steindorff A."/>
            <person name="Ohm R.A."/>
            <person name="Martin F."/>
            <person name="Silar P."/>
            <person name="Natvig D.O."/>
            <person name="Lalanne C."/>
            <person name="Gautier V."/>
            <person name="Ament-Velasquez S.L."/>
            <person name="Kruys A."/>
            <person name="Hutchinson M.I."/>
            <person name="Powell A.J."/>
            <person name="Barry K."/>
            <person name="Miller A.N."/>
            <person name="Grigoriev I.V."/>
            <person name="Debuchy R."/>
            <person name="Gladieux P."/>
            <person name="Hiltunen Thoren M."/>
            <person name="Johannesson H."/>
        </authorList>
    </citation>
    <scope>NUCLEOTIDE SEQUENCE</scope>
    <source>
        <strain evidence="3">CBS 990.96</strain>
    </source>
</reference>
<dbReference type="InterPro" id="IPR036770">
    <property type="entry name" value="Ankyrin_rpt-contain_sf"/>
</dbReference>
<proteinExistence type="predicted"/>
<sequence>MAATRPLGTTERLQGRGSKDNIGKVLQSIFELDTPFIQDQGFEIHSFCRNATEGAEYYVATLSFKTQHRLLLNGKNQWYCSFEAGMYYTLDSHFHGLSTLFVPESTKHKADIIAIPGIGGHALGSFKERSGSYMWLRDILPLYCSTARIMTFGYDSKIPDSTSFQWIESIAARLRITVDEILSDQNRKPLVFIAHSFGGIVWKEAIIQSKEDEESLMSECTHGAMLFGVPNKGMENASLIAMAKGQPNEGLIKDGKWRMIGDKTCLVSPESANHCRPSEDILKYQLGLDRTHSELVKFAPDEADLKLIRPLLQRLVMGAEAHRLPGMDENLLREISTWLSPCDPNENHEIARSKLKYGGTTAGSWLTGGEAFKNWKSSSRSFMCIYGIPGSGKTVLSSIIIENIKTYLENLEVKKGHAAYSYFDFNTKKASSLSNLLKSLILQLSHTRLSNKLKESYRNLYGSNEGLAIPELTKILLEVLRQLGPTYIVVDALDECDSSEQEDQLKNRREFRYLTVPWRDKIRRDLTTRAGGMFLYVDCQLNTLAKCRSAKEMIEAIDEFKLPRSIEDTYTQVLECLPQNNQSTIVRILHWLTFAKAPLVLDEARDIEMTRPQEEDVVDINERPFSGDNIVQLCGPLVAIGRRELKHGESEGRRSIKLAHSTVKTYLLQRPTHNPATASRHLMFCFDETTALFSILGTCLNYLLYAGPELAKQNISAGRKQTEYPLYNHTARFWFEYNADIETSSGGTVHLEQLNEQMQGLERRILRLIEDDETYSSWISEFNPDEKYPTGESEPKPSKLYISALLGLSECANAIASKWSFSFANDEGGYHGTALHAAVMKQNTGLVHMLAEPETVNTMRGLYRTALQAACASGTQDLSIIRQLLDKGAKCDLPGGAYGSALHAAAARGNLEMLELLINFDDNTNLNLISGYYGTPLDAALTNQNHDVALYLQCVPARTVRYTSLYDTGLTTKKILVNFWNGIQLTGYQPRRVTDVAALTRQLLGNILSHLPCPHSSASFIPSPFVPKVRTSLFASEQRLSRAQLENIKTRLQESYKVLTNIMSDLITCIPSIPGHVTVLSEGGINVDDKNTRSLESPTDFFSLTYRQLLENQWTTYIELLAPAARAGYPGVSYRFLGILVHDLETSILTILKKLGFSTHGILSSHYAVLPFPLPALRPFCEKNQRLNTNLSLTTNQDHPEEIRVLLMKSMKENLKLIAPADTVGLQEIIKAVERSTAELNKFRPTLIQNGEETMRLWLVEEEPGS</sequence>
<evidence type="ECO:0000256" key="1">
    <source>
        <dbReference type="ARBA" id="ARBA00022737"/>
    </source>
</evidence>
<organism evidence="3 4">
    <name type="scientific">Podospora fimiseda</name>
    <dbReference type="NCBI Taxonomy" id="252190"/>
    <lineage>
        <taxon>Eukaryota</taxon>
        <taxon>Fungi</taxon>
        <taxon>Dikarya</taxon>
        <taxon>Ascomycota</taxon>
        <taxon>Pezizomycotina</taxon>
        <taxon>Sordariomycetes</taxon>
        <taxon>Sordariomycetidae</taxon>
        <taxon>Sordariales</taxon>
        <taxon>Podosporaceae</taxon>
        <taxon>Podospora</taxon>
    </lineage>
</organism>
<comment type="caution">
    <text evidence="3">The sequence shown here is derived from an EMBL/GenBank/DDBJ whole genome shotgun (WGS) entry which is preliminary data.</text>
</comment>
<name>A0AAN7BHW7_9PEZI</name>
<gene>
    <name evidence="3" type="ORF">QBC38DRAFT_548154</name>
</gene>
<dbReference type="Gene3D" id="3.40.50.1820">
    <property type="entry name" value="alpha/beta hydrolase"/>
    <property type="match status" value="1"/>
</dbReference>
<dbReference type="Pfam" id="PF12796">
    <property type="entry name" value="Ank_2"/>
    <property type="match status" value="1"/>
</dbReference>
<keyword evidence="1" id="KW-0677">Repeat</keyword>